<keyword evidence="4" id="KW-1185">Reference proteome</keyword>
<evidence type="ECO:0000313" key="3">
    <source>
        <dbReference type="EMBL" id="KAG6385890.1"/>
    </source>
</evidence>
<protein>
    <recommendedName>
        <fullName evidence="2">Rhodanese domain-containing protein</fullName>
    </recommendedName>
</protein>
<dbReference type="GO" id="GO:0003824">
    <property type="term" value="F:catalytic activity"/>
    <property type="evidence" value="ECO:0007669"/>
    <property type="project" value="InterPro"/>
</dbReference>
<accession>A0A8X8W0J1</accession>
<comment type="caution">
    <text evidence="3">The sequence shown here is derived from an EMBL/GenBank/DDBJ whole genome shotgun (WGS) entry which is preliminary data.</text>
</comment>
<dbReference type="SMART" id="SM00450">
    <property type="entry name" value="RHOD"/>
    <property type="match status" value="1"/>
</dbReference>
<reference evidence="3" key="1">
    <citation type="submission" date="2018-01" db="EMBL/GenBank/DDBJ databases">
        <authorList>
            <person name="Mao J.F."/>
        </authorList>
    </citation>
    <scope>NUCLEOTIDE SEQUENCE</scope>
    <source>
        <strain evidence="3">Huo1</strain>
        <tissue evidence="3">Leaf</tissue>
    </source>
</reference>
<dbReference type="PANTHER" id="PTHR44542:SF12">
    <property type="entry name" value="THIOSULFATE SULFURTRANSFERASE 18"/>
    <property type="match status" value="1"/>
</dbReference>
<gene>
    <name evidence="3" type="ORF">SASPL_154773</name>
</gene>
<sequence length="133" mass="14846">MGVVKAVLCTVFFLLMAICSGDGGNVDVHAARHLLDQGHTYLDVRTEEEFENGHVRNAINIPYKIITSEGMVNNPKFLDQVRSHFDKEDHLVLGCKSGVRSLYATIDLLTAEFKHVYNMEGGYVAWVENGYAV</sequence>
<dbReference type="Pfam" id="PF00581">
    <property type="entry name" value="Rhodanese"/>
    <property type="match status" value="1"/>
</dbReference>
<dbReference type="AlphaFoldDB" id="A0A8X8W0J1"/>
<name>A0A8X8W0J1_SALSN</name>
<evidence type="ECO:0000313" key="4">
    <source>
        <dbReference type="Proteomes" id="UP000298416"/>
    </source>
</evidence>
<dbReference type="CDD" id="cd00158">
    <property type="entry name" value="RHOD"/>
    <property type="match status" value="1"/>
</dbReference>
<dbReference type="Proteomes" id="UP000298416">
    <property type="component" value="Unassembled WGS sequence"/>
</dbReference>
<dbReference type="EMBL" id="PNBA02000022">
    <property type="protein sequence ID" value="KAG6385890.1"/>
    <property type="molecule type" value="Genomic_DNA"/>
</dbReference>
<evidence type="ECO:0000256" key="1">
    <source>
        <dbReference type="SAM" id="SignalP"/>
    </source>
</evidence>
<dbReference type="OrthoDB" id="566238at2759"/>
<dbReference type="InterPro" id="IPR001763">
    <property type="entry name" value="Rhodanese-like_dom"/>
</dbReference>
<dbReference type="PANTHER" id="PTHR44542">
    <property type="entry name" value="THIOSULFATE SULFURTRANSFERASE 18"/>
    <property type="match status" value="1"/>
</dbReference>
<feature type="chain" id="PRO_5036448188" description="Rhodanese domain-containing protein" evidence="1">
    <location>
        <begin position="24"/>
        <end position="133"/>
    </location>
</feature>
<dbReference type="PROSITE" id="PS50206">
    <property type="entry name" value="RHODANESE_3"/>
    <property type="match status" value="1"/>
</dbReference>
<dbReference type="InterPro" id="IPR044684">
    <property type="entry name" value="STR17/STR18/HARC1-like"/>
</dbReference>
<feature type="domain" description="Rhodanese" evidence="2">
    <location>
        <begin position="35"/>
        <end position="128"/>
    </location>
</feature>
<organism evidence="3">
    <name type="scientific">Salvia splendens</name>
    <name type="common">Scarlet sage</name>
    <dbReference type="NCBI Taxonomy" id="180675"/>
    <lineage>
        <taxon>Eukaryota</taxon>
        <taxon>Viridiplantae</taxon>
        <taxon>Streptophyta</taxon>
        <taxon>Embryophyta</taxon>
        <taxon>Tracheophyta</taxon>
        <taxon>Spermatophyta</taxon>
        <taxon>Magnoliopsida</taxon>
        <taxon>eudicotyledons</taxon>
        <taxon>Gunneridae</taxon>
        <taxon>Pentapetalae</taxon>
        <taxon>asterids</taxon>
        <taxon>lamiids</taxon>
        <taxon>Lamiales</taxon>
        <taxon>Lamiaceae</taxon>
        <taxon>Nepetoideae</taxon>
        <taxon>Mentheae</taxon>
        <taxon>Salviinae</taxon>
        <taxon>Salvia</taxon>
        <taxon>Salvia subgen. Calosphace</taxon>
        <taxon>core Calosphace</taxon>
    </lineage>
</organism>
<evidence type="ECO:0000259" key="2">
    <source>
        <dbReference type="PROSITE" id="PS50206"/>
    </source>
</evidence>
<feature type="signal peptide" evidence="1">
    <location>
        <begin position="1"/>
        <end position="23"/>
    </location>
</feature>
<proteinExistence type="predicted"/>
<reference evidence="3" key="2">
    <citation type="submission" date="2020-08" db="EMBL/GenBank/DDBJ databases">
        <title>Plant Genome Project.</title>
        <authorList>
            <person name="Zhang R.-G."/>
        </authorList>
    </citation>
    <scope>NUCLEOTIDE SEQUENCE</scope>
    <source>
        <strain evidence="3">Huo1</strain>
        <tissue evidence="3">Leaf</tissue>
    </source>
</reference>
<keyword evidence="1" id="KW-0732">Signal</keyword>